<keyword evidence="3" id="KW-0997">Cell inner membrane</keyword>
<feature type="transmembrane region" description="Helical" evidence="7">
    <location>
        <begin position="205"/>
        <end position="226"/>
    </location>
</feature>
<dbReference type="HAMAP" id="MF_00672">
    <property type="entry name" value="UPF0761"/>
    <property type="match status" value="1"/>
</dbReference>
<feature type="transmembrane region" description="Helical" evidence="7">
    <location>
        <begin position="132"/>
        <end position="156"/>
    </location>
</feature>
<evidence type="ECO:0000313" key="8">
    <source>
        <dbReference type="EMBL" id="AMO37134.1"/>
    </source>
</evidence>
<name>A0A127K653_9RHOO</name>
<dbReference type="EMBL" id="CP014646">
    <property type="protein sequence ID" value="AMO37134.1"/>
    <property type="molecule type" value="Genomic_DNA"/>
</dbReference>
<dbReference type="Gene3D" id="1.10.10.10">
    <property type="entry name" value="Winged helix-like DNA-binding domain superfamily/Winged helix DNA-binding domain"/>
    <property type="match status" value="1"/>
</dbReference>
<feature type="transmembrane region" description="Helical" evidence="7">
    <location>
        <begin position="246"/>
        <end position="269"/>
    </location>
</feature>
<evidence type="ECO:0000256" key="6">
    <source>
        <dbReference type="ARBA" id="ARBA00023136"/>
    </source>
</evidence>
<evidence type="ECO:0000256" key="2">
    <source>
        <dbReference type="ARBA" id="ARBA00022475"/>
    </source>
</evidence>
<evidence type="ECO:0000313" key="9">
    <source>
        <dbReference type="Proteomes" id="UP000036902"/>
    </source>
</evidence>
<accession>A0A127K653</accession>
<comment type="similarity">
    <text evidence="7">Belongs to the UPF0761 family.</text>
</comment>
<keyword evidence="4 7" id="KW-0812">Transmembrane</keyword>
<dbReference type="PANTHER" id="PTHR30213:SF0">
    <property type="entry name" value="UPF0761 MEMBRANE PROTEIN YIHY"/>
    <property type="match status" value="1"/>
</dbReference>
<dbReference type="NCBIfam" id="TIGR00765">
    <property type="entry name" value="yihY_not_rbn"/>
    <property type="match status" value="1"/>
</dbReference>
<dbReference type="InterPro" id="IPR017039">
    <property type="entry name" value="Virul_fac_BrkB"/>
</dbReference>
<dbReference type="PANTHER" id="PTHR30213">
    <property type="entry name" value="INNER MEMBRANE PROTEIN YHJD"/>
    <property type="match status" value="1"/>
</dbReference>
<evidence type="ECO:0000256" key="1">
    <source>
        <dbReference type="ARBA" id="ARBA00004651"/>
    </source>
</evidence>
<feature type="transmembrane region" description="Helical" evidence="7">
    <location>
        <begin position="176"/>
        <end position="193"/>
    </location>
</feature>
<comment type="subcellular location">
    <subcellularLocation>
        <location evidence="1 7">Cell membrane</location>
        <topology evidence="1 7">Multi-pass membrane protein</topology>
    </subcellularLocation>
</comment>
<evidence type="ECO:0000256" key="5">
    <source>
        <dbReference type="ARBA" id="ARBA00022989"/>
    </source>
</evidence>
<evidence type="ECO:0000256" key="4">
    <source>
        <dbReference type="ARBA" id="ARBA00022692"/>
    </source>
</evidence>
<dbReference type="RefSeq" id="WP_048705499.1">
    <property type="nucleotide sequence ID" value="NZ_CP014646.1"/>
</dbReference>
<dbReference type="InterPro" id="IPR023679">
    <property type="entry name" value="UPF0761_bac"/>
</dbReference>
<feature type="transmembrane region" description="Helical" evidence="7">
    <location>
        <begin position="25"/>
        <end position="48"/>
    </location>
</feature>
<sequence>MNLHALRDFFLLLAERFASTRGPQVAGSLAFTTLLALVPLITVTLTVFGNLPGMDQIGDSVRSFLLQNLLPERAGHIIATYALQFSEQAGRLTLIGIGLLVLTSLMLLGTIEQAFNHIWGVRRPRRMLTRITVGWFVLTLGPILFGASVIGTGYVISTSMTWSNHLPWIGEFTARLLPPLLLCALFGFLYYAVPNHPVRIPHAIVGALVAALVFFLMQRAFGLFIARFPSYTLIFGTFAALPIFLVWLYLSWSVILLGALITATLPAYLERRRLAAPFAGDEAWAATEILCRLARAQRHGRCVDAQALVECSALPPHRTDGILERLQEAGWVARTEEEGWVLRKAPDSIRMRDVVTRFALDLDGWRQAAPTAHAHAFARRLDRSLDAGDLSLAELLQLADRPADAQIG</sequence>
<organism evidence="8 9">
    <name type="scientific">Thauera humireducens</name>
    <dbReference type="NCBI Taxonomy" id="1134435"/>
    <lineage>
        <taxon>Bacteria</taxon>
        <taxon>Pseudomonadati</taxon>
        <taxon>Pseudomonadota</taxon>
        <taxon>Betaproteobacteria</taxon>
        <taxon>Rhodocyclales</taxon>
        <taxon>Zoogloeaceae</taxon>
        <taxon>Thauera</taxon>
    </lineage>
</organism>
<dbReference type="InterPro" id="IPR036388">
    <property type="entry name" value="WH-like_DNA-bd_sf"/>
</dbReference>
<evidence type="ECO:0000256" key="3">
    <source>
        <dbReference type="ARBA" id="ARBA00022519"/>
    </source>
</evidence>
<dbReference type="Pfam" id="PF03631">
    <property type="entry name" value="Virul_fac_BrkB"/>
    <property type="match status" value="1"/>
</dbReference>
<keyword evidence="9" id="KW-1185">Reference proteome</keyword>
<evidence type="ECO:0000256" key="7">
    <source>
        <dbReference type="HAMAP-Rule" id="MF_00672"/>
    </source>
</evidence>
<dbReference type="STRING" id="1134435.AC731_009325"/>
<keyword evidence="6 7" id="KW-0472">Membrane</keyword>
<reference evidence="9" key="1">
    <citation type="submission" date="2016-03" db="EMBL/GenBank/DDBJ databases">
        <authorList>
            <person name="Ma C."/>
            <person name="Zhou S."/>
            <person name="Yang G."/>
        </authorList>
    </citation>
    <scope>NUCLEOTIDE SEQUENCE [LARGE SCALE GENOMIC DNA]</scope>
    <source>
        <strain evidence="9">SgZ-1</strain>
    </source>
</reference>
<dbReference type="GO" id="GO:0005886">
    <property type="term" value="C:plasma membrane"/>
    <property type="evidence" value="ECO:0007669"/>
    <property type="project" value="UniProtKB-SubCell"/>
</dbReference>
<keyword evidence="2 7" id="KW-1003">Cell membrane</keyword>
<protein>
    <recommendedName>
        <fullName evidence="7">UPF0761 membrane protein AC731_009325</fullName>
    </recommendedName>
</protein>
<feature type="transmembrane region" description="Helical" evidence="7">
    <location>
        <begin position="92"/>
        <end position="111"/>
    </location>
</feature>
<dbReference type="KEGG" id="thu:AC731_009325"/>
<dbReference type="Proteomes" id="UP000036902">
    <property type="component" value="Chromosome"/>
</dbReference>
<keyword evidence="5 7" id="KW-1133">Transmembrane helix</keyword>
<gene>
    <name evidence="8" type="ORF">AC731_009325</name>
</gene>
<dbReference type="AlphaFoldDB" id="A0A127K653"/>
<proteinExistence type="inferred from homology"/>